<gene>
    <name evidence="8" type="ORF">SAMN05660236_5347</name>
</gene>
<feature type="transmembrane region" description="Helical" evidence="6">
    <location>
        <begin position="253"/>
        <end position="275"/>
    </location>
</feature>
<evidence type="ECO:0000313" key="8">
    <source>
        <dbReference type="EMBL" id="SKC87170.1"/>
    </source>
</evidence>
<dbReference type="SUPFAM" id="SSF103481">
    <property type="entry name" value="Multidrug resistance efflux transporter EmrE"/>
    <property type="match status" value="2"/>
</dbReference>
<evidence type="ECO:0000313" key="9">
    <source>
        <dbReference type="Proteomes" id="UP000190961"/>
    </source>
</evidence>
<comment type="subcellular location">
    <subcellularLocation>
        <location evidence="1">Membrane</location>
        <topology evidence="1">Multi-pass membrane protein</topology>
    </subcellularLocation>
</comment>
<organism evidence="8 9">
    <name type="scientific">Ohtaekwangia koreensis</name>
    <dbReference type="NCBI Taxonomy" id="688867"/>
    <lineage>
        <taxon>Bacteria</taxon>
        <taxon>Pseudomonadati</taxon>
        <taxon>Bacteroidota</taxon>
        <taxon>Cytophagia</taxon>
        <taxon>Cytophagales</taxon>
        <taxon>Fulvivirgaceae</taxon>
        <taxon>Ohtaekwangia</taxon>
    </lineage>
</organism>
<feature type="domain" description="EamA" evidence="7">
    <location>
        <begin position="194"/>
        <end position="325"/>
    </location>
</feature>
<feature type="transmembrane region" description="Helical" evidence="6">
    <location>
        <begin position="78"/>
        <end position="98"/>
    </location>
</feature>
<evidence type="ECO:0000256" key="5">
    <source>
        <dbReference type="ARBA" id="ARBA00023136"/>
    </source>
</evidence>
<protein>
    <submittedName>
        <fullName evidence="8">Permease of the drug/metabolite transporter (DMT) superfamily</fullName>
    </submittedName>
</protein>
<evidence type="ECO:0000256" key="4">
    <source>
        <dbReference type="ARBA" id="ARBA00022989"/>
    </source>
</evidence>
<feature type="transmembrane region" description="Helical" evidence="6">
    <location>
        <begin position="287"/>
        <end position="304"/>
    </location>
</feature>
<evidence type="ECO:0000256" key="6">
    <source>
        <dbReference type="SAM" id="Phobius"/>
    </source>
</evidence>
<evidence type="ECO:0000259" key="7">
    <source>
        <dbReference type="Pfam" id="PF00892"/>
    </source>
</evidence>
<dbReference type="InterPro" id="IPR037185">
    <property type="entry name" value="EmrE-like"/>
</dbReference>
<name>A0A1T5MG15_9BACT</name>
<dbReference type="EMBL" id="FUZU01000004">
    <property type="protein sequence ID" value="SKC87170.1"/>
    <property type="molecule type" value="Genomic_DNA"/>
</dbReference>
<dbReference type="Proteomes" id="UP000190961">
    <property type="component" value="Unassembled WGS sequence"/>
</dbReference>
<feature type="transmembrane region" description="Helical" evidence="6">
    <location>
        <begin position="192"/>
        <end position="215"/>
    </location>
</feature>
<dbReference type="InterPro" id="IPR000620">
    <property type="entry name" value="EamA_dom"/>
</dbReference>
<dbReference type="Pfam" id="PF00892">
    <property type="entry name" value="EamA"/>
    <property type="match status" value="2"/>
</dbReference>
<keyword evidence="4 6" id="KW-1133">Transmembrane helix</keyword>
<feature type="transmembrane region" description="Helical" evidence="6">
    <location>
        <begin position="52"/>
        <end position="72"/>
    </location>
</feature>
<feature type="domain" description="EamA" evidence="7">
    <location>
        <begin position="51"/>
        <end position="181"/>
    </location>
</feature>
<comment type="similarity">
    <text evidence="2">Belongs to the EamA transporter family.</text>
</comment>
<feature type="transmembrane region" description="Helical" evidence="6">
    <location>
        <begin position="227"/>
        <end position="247"/>
    </location>
</feature>
<proteinExistence type="inferred from homology"/>
<feature type="transmembrane region" description="Helical" evidence="6">
    <location>
        <begin position="168"/>
        <end position="186"/>
    </location>
</feature>
<sequence>METIVKIFNTSSIVYYTLPLQKLWFQPGLLYDLITAYTLFVQMNKVSASHIITGLLFSMLWASASVAGKFGIYSAEPLVLFTTRFFLAGSILLAFTYAVQKSRLPVGKEWMQLTIFGAFNTTLYLGLFVVALQFVMPGITSLAIALNPLFISIMSAIWMKRRVKSQEWLSILLGITGVAIAAYPLLQTSYATPLGLILLALSMITYSFGSVYYAAIPWTLPRTTINAWQVFIGGLLLSPFALIFHSGDNHFDLRFWLSLGWLIFPVSILAVQLWLRLLKSDAVKASLWLYLCPIFGFLYSTLLLNEPFTIYTFVGTVLVMLALYIGQRKKSV</sequence>
<keyword evidence="5 6" id="KW-0472">Membrane</keyword>
<dbReference type="STRING" id="688867.SAMN05660236_5347"/>
<feature type="transmembrane region" description="Helical" evidence="6">
    <location>
        <begin position="110"/>
        <end position="132"/>
    </location>
</feature>
<keyword evidence="9" id="KW-1185">Reference proteome</keyword>
<dbReference type="InterPro" id="IPR050638">
    <property type="entry name" value="AA-Vitamin_Transporters"/>
</dbReference>
<evidence type="ECO:0000256" key="1">
    <source>
        <dbReference type="ARBA" id="ARBA00004141"/>
    </source>
</evidence>
<feature type="transmembrane region" description="Helical" evidence="6">
    <location>
        <begin position="310"/>
        <end position="326"/>
    </location>
</feature>
<dbReference type="PANTHER" id="PTHR32322:SF2">
    <property type="entry name" value="EAMA DOMAIN-CONTAINING PROTEIN"/>
    <property type="match status" value="1"/>
</dbReference>
<keyword evidence="3 6" id="KW-0812">Transmembrane</keyword>
<reference evidence="8 9" key="1">
    <citation type="submission" date="2017-02" db="EMBL/GenBank/DDBJ databases">
        <authorList>
            <person name="Peterson S.W."/>
        </authorList>
    </citation>
    <scope>NUCLEOTIDE SEQUENCE [LARGE SCALE GENOMIC DNA]</scope>
    <source>
        <strain evidence="8 9">DSM 25262</strain>
    </source>
</reference>
<accession>A0A1T5MG15</accession>
<feature type="transmembrane region" description="Helical" evidence="6">
    <location>
        <begin position="138"/>
        <end position="159"/>
    </location>
</feature>
<evidence type="ECO:0000256" key="2">
    <source>
        <dbReference type="ARBA" id="ARBA00007362"/>
    </source>
</evidence>
<dbReference type="AlphaFoldDB" id="A0A1T5MG15"/>
<evidence type="ECO:0000256" key="3">
    <source>
        <dbReference type="ARBA" id="ARBA00022692"/>
    </source>
</evidence>
<dbReference type="GO" id="GO:0016020">
    <property type="term" value="C:membrane"/>
    <property type="evidence" value="ECO:0007669"/>
    <property type="project" value="UniProtKB-SubCell"/>
</dbReference>
<dbReference type="PANTHER" id="PTHR32322">
    <property type="entry name" value="INNER MEMBRANE TRANSPORTER"/>
    <property type="match status" value="1"/>
</dbReference>